<sequence>MTSSTPYEMTMDLEVLDDLQRAGWDTYDEHTNGQLRLEASPMYEGPFGPTKAALAYADSPLAMFFFFLPKELRRKIAEEKNKFRDECVEAVALSMRRIETASGDTLDLVNRDVKPLHRLKTKQFIAQLELTEMGQCRENLLVERFLDYNELEQCPWDSPSTTESWTEELNAAKWSQKVASSRSSHATTTRRPASCSSRSQSHVPPVRQACGEDALEEESVELKDKKNDLRDPACPIEHTRMILRTEVNLRLVHTTEFAPIKTKLEERNGA</sequence>
<dbReference type="AlphaFoldDB" id="A0A8S9UYH8"/>
<feature type="compositionally biased region" description="Low complexity" evidence="1">
    <location>
        <begin position="179"/>
        <end position="194"/>
    </location>
</feature>
<feature type="region of interest" description="Disordered" evidence="1">
    <location>
        <begin position="176"/>
        <end position="208"/>
    </location>
</feature>
<comment type="caution">
    <text evidence="2">The sequence shown here is derived from an EMBL/GenBank/DDBJ whole genome shotgun (WGS) entry which is preliminary data.</text>
</comment>
<name>A0A8S9UYH8_PHYIN</name>
<dbReference type="Proteomes" id="UP000704712">
    <property type="component" value="Unassembled WGS sequence"/>
</dbReference>
<proteinExistence type="predicted"/>
<accession>A0A8S9UYH8</accession>
<protein>
    <submittedName>
        <fullName evidence="2">Uncharacterized protein</fullName>
    </submittedName>
</protein>
<evidence type="ECO:0000313" key="2">
    <source>
        <dbReference type="EMBL" id="KAF4144039.1"/>
    </source>
</evidence>
<dbReference type="EMBL" id="JAACNO010000916">
    <property type="protein sequence ID" value="KAF4144039.1"/>
    <property type="molecule type" value="Genomic_DNA"/>
</dbReference>
<evidence type="ECO:0000256" key="1">
    <source>
        <dbReference type="SAM" id="MobiDB-lite"/>
    </source>
</evidence>
<reference evidence="2" key="1">
    <citation type="submission" date="2020-03" db="EMBL/GenBank/DDBJ databases">
        <title>Hybrid Assembly of Korean Phytophthora infestans isolates.</title>
        <authorList>
            <person name="Prokchorchik M."/>
            <person name="Lee Y."/>
            <person name="Seo J."/>
            <person name="Cho J.-H."/>
            <person name="Park Y.-E."/>
            <person name="Jang D.-C."/>
            <person name="Im J.-S."/>
            <person name="Choi J.-G."/>
            <person name="Park H.-J."/>
            <person name="Lee G.-B."/>
            <person name="Lee Y.-G."/>
            <person name="Hong S.-Y."/>
            <person name="Cho K."/>
            <person name="Sohn K.H."/>
        </authorList>
    </citation>
    <scope>NUCLEOTIDE SEQUENCE</scope>
    <source>
        <strain evidence="2">KR_2_A2</strain>
    </source>
</reference>
<organism evidence="2 3">
    <name type="scientific">Phytophthora infestans</name>
    <name type="common">Potato late blight agent</name>
    <name type="synonym">Botrytis infestans</name>
    <dbReference type="NCBI Taxonomy" id="4787"/>
    <lineage>
        <taxon>Eukaryota</taxon>
        <taxon>Sar</taxon>
        <taxon>Stramenopiles</taxon>
        <taxon>Oomycota</taxon>
        <taxon>Peronosporomycetes</taxon>
        <taxon>Peronosporales</taxon>
        <taxon>Peronosporaceae</taxon>
        <taxon>Phytophthora</taxon>
    </lineage>
</organism>
<evidence type="ECO:0000313" key="3">
    <source>
        <dbReference type="Proteomes" id="UP000704712"/>
    </source>
</evidence>
<gene>
    <name evidence="2" type="ORF">GN958_ATG06773</name>
</gene>